<feature type="compositionally biased region" description="Acidic residues" evidence="1">
    <location>
        <begin position="60"/>
        <end position="69"/>
    </location>
</feature>
<comment type="caution">
    <text evidence="2">The sequence shown here is derived from an EMBL/GenBank/DDBJ whole genome shotgun (WGS) entry which is preliminary data.</text>
</comment>
<accession>A0A8H3QN46</accession>
<reference evidence="2" key="1">
    <citation type="submission" date="2019-10" db="EMBL/GenBank/DDBJ databases">
        <title>Conservation and host-specific expression of non-tandemly repeated heterogenous ribosome RNA gene in arbuscular mycorrhizal fungi.</title>
        <authorList>
            <person name="Maeda T."/>
            <person name="Kobayashi Y."/>
            <person name="Nakagawa T."/>
            <person name="Ezawa T."/>
            <person name="Yamaguchi K."/>
            <person name="Bino T."/>
            <person name="Nishimoto Y."/>
            <person name="Shigenobu S."/>
            <person name="Kawaguchi M."/>
        </authorList>
    </citation>
    <scope>NUCLEOTIDE SEQUENCE</scope>
    <source>
        <strain evidence="2">HR1</strain>
    </source>
</reference>
<gene>
    <name evidence="2" type="ORF">RCL2_001296000</name>
</gene>
<evidence type="ECO:0000256" key="1">
    <source>
        <dbReference type="SAM" id="MobiDB-lite"/>
    </source>
</evidence>
<proteinExistence type="predicted"/>
<protein>
    <submittedName>
        <fullName evidence="2">Uncharacterized protein</fullName>
    </submittedName>
</protein>
<name>A0A8H3QN46_9GLOM</name>
<dbReference type="Proteomes" id="UP000615446">
    <property type="component" value="Unassembled WGS sequence"/>
</dbReference>
<organism evidence="2 3">
    <name type="scientific">Rhizophagus clarus</name>
    <dbReference type="NCBI Taxonomy" id="94130"/>
    <lineage>
        <taxon>Eukaryota</taxon>
        <taxon>Fungi</taxon>
        <taxon>Fungi incertae sedis</taxon>
        <taxon>Mucoromycota</taxon>
        <taxon>Glomeromycotina</taxon>
        <taxon>Glomeromycetes</taxon>
        <taxon>Glomerales</taxon>
        <taxon>Glomeraceae</taxon>
        <taxon>Rhizophagus</taxon>
    </lineage>
</organism>
<evidence type="ECO:0000313" key="3">
    <source>
        <dbReference type="Proteomes" id="UP000615446"/>
    </source>
</evidence>
<dbReference type="EMBL" id="BLAL01000158">
    <property type="protein sequence ID" value="GES85863.1"/>
    <property type="molecule type" value="Genomic_DNA"/>
</dbReference>
<feature type="region of interest" description="Disordered" evidence="1">
    <location>
        <begin position="24"/>
        <end position="72"/>
    </location>
</feature>
<evidence type="ECO:0000313" key="2">
    <source>
        <dbReference type="EMBL" id="GES85863.1"/>
    </source>
</evidence>
<feature type="compositionally biased region" description="Low complexity" evidence="1">
    <location>
        <begin position="37"/>
        <end position="54"/>
    </location>
</feature>
<sequence length="130" mass="14545">MLRAAINLNNNKILSRVLNLHDEAKESQSSRKAKAGYSSDESSSYISSYTSEDSNFLENSDPEDNDTEVESLSQPSLLKALNGIIDFSVSLDKKSPLTKKHGDQIKLCRDAMRILNHIIKSVPKRRRAPI</sequence>
<dbReference type="AlphaFoldDB" id="A0A8H3QN46"/>